<evidence type="ECO:0000259" key="5">
    <source>
        <dbReference type="Pfam" id="PF04438"/>
    </source>
</evidence>
<dbReference type="GO" id="GO:0006338">
    <property type="term" value="P:chromatin remodeling"/>
    <property type="evidence" value="ECO:0007669"/>
    <property type="project" value="InterPro"/>
</dbReference>
<evidence type="ECO:0000313" key="7">
    <source>
        <dbReference type="Proteomes" id="UP000286045"/>
    </source>
</evidence>
<dbReference type="InterPro" id="IPR039723">
    <property type="entry name" value="Vps71/ZNHIT1"/>
</dbReference>
<dbReference type="InterPro" id="IPR007529">
    <property type="entry name" value="Znf_HIT"/>
</dbReference>
<dbReference type="GO" id="GO:0008270">
    <property type="term" value="F:zinc ion binding"/>
    <property type="evidence" value="ECO:0007669"/>
    <property type="project" value="UniProtKB-KW"/>
</dbReference>
<feature type="domain" description="HIT-type" evidence="5">
    <location>
        <begin position="250"/>
        <end position="277"/>
    </location>
</feature>
<evidence type="ECO:0000256" key="1">
    <source>
        <dbReference type="ARBA" id="ARBA00022723"/>
    </source>
</evidence>
<evidence type="ECO:0000313" key="6">
    <source>
        <dbReference type="EMBL" id="RWA07456.1"/>
    </source>
</evidence>
<reference evidence="6 7" key="1">
    <citation type="submission" date="2018-12" db="EMBL/GenBank/DDBJ databases">
        <title>Draft genome sequence of Xylaria grammica IHI A82.</title>
        <authorList>
            <person name="Buettner E."/>
            <person name="Kellner H."/>
        </authorList>
    </citation>
    <scope>NUCLEOTIDE SEQUENCE [LARGE SCALE GENOMIC DNA]</scope>
    <source>
        <strain evidence="6 7">IHI A82</strain>
    </source>
</reference>
<name>A0A439CZB8_9PEZI</name>
<keyword evidence="1" id="KW-0479">Metal-binding</keyword>
<protein>
    <recommendedName>
        <fullName evidence="5">HIT-type domain-containing protein</fullName>
    </recommendedName>
</protein>
<dbReference type="EMBL" id="RYZI01000257">
    <property type="protein sequence ID" value="RWA07456.1"/>
    <property type="molecule type" value="Genomic_DNA"/>
</dbReference>
<evidence type="ECO:0000256" key="3">
    <source>
        <dbReference type="ARBA" id="ARBA00022833"/>
    </source>
</evidence>
<keyword evidence="3" id="KW-0862">Zinc</keyword>
<feature type="compositionally biased region" description="Acidic residues" evidence="4">
    <location>
        <begin position="168"/>
        <end position="178"/>
    </location>
</feature>
<dbReference type="PANTHER" id="PTHR13093">
    <property type="entry name" value="ZINC FINGER HIT DOMAIN CONTAINING PROTEIN 1"/>
    <property type="match status" value="1"/>
</dbReference>
<evidence type="ECO:0000256" key="4">
    <source>
        <dbReference type="SAM" id="MobiDB-lite"/>
    </source>
</evidence>
<dbReference type="AlphaFoldDB" id="A0A439CZB8"/>
<evidence type="ECO:0000256" key="2">
    <source>
        <dbReference type="ARBA" id="ARBA00022771"/>
    </source>
</evidence>
<organism evidence="6 7">
    <name type="scientific">Xylaria grammica</name>
    <dbReference type="NCBI Taxonomy" id="363999"/>
    <lineage>
        <taxon>Eukaryota</taxon>
        <taxon>Fungi</taxon>
        <taxon>Dikarya</taxon>
        <taxon>Ascomycota</taxon>
        <taxon>Pezizomycotina</taxon>
        <taxon>Sordariomycetes</taxon>
        <taxon>Xylariomycetidae</taxon>
        <taxon>Xylariales</taxon>
        <taxon>Xylariaceae</taxon>
        <taxon>Xylaria</taxon>
    </lineage>
</organism>
<dbReference type="STRING" id="363999.A0A439CZB8"/>
<dbReference type="CDD" id="cd21437">
    <property type="entry name" value="zf-HIT_ZNHIT1_like"/>
    <property type="match status" value="1"/>
</dbReference>
<comment type="caution">
    <text evidence="6">The sequence shown here is derived from an EMBL/GenBank/DDBJ whole genome shotgun (WGS) entry which is preliminary data.</text>
</comment>
<proteinExistence type="predicted"/>
<accession>A0A439CZB8</accession>
<gene>
    <name evidence="6" type="ORF">EKO27_g7649</name>
</gene>
<feature type="compositionally biased region" description="Low complexity" evidence="4">
    <location>
        <begin position="138"/>
        <end position="151"/>
    </location>
</feature>
<feature type="region of interest" description="Disordered" evidence="4">
    <location>
        <begin position="128"/>
        <end position="210"/>
    </location>
</feature>
<dbReference type="GO" id="GO:0005634">
    <property type="term" value="C:nucleus"/>
    <property type="evidence" value="ECO:0007669"/>
    <property type="project" value="UniProtKB-ARBA"/>
</dbReference>
<keyword evidence="2" id="KW-0863">Zinc-finger</keyword>
<sequence>MNNFGVIEIASAKTTNAPGWAYVPDRQQQQHLIPAGTTNRKRARAAASGGAQLSFADANARQEAKARRDIDALDRDNAREVQIAIPAKPKGARAGGGKKFTPNVRKILQSQKTFTNHLDDYIALQSQQDANPTPTPAPSAANSGNANSRSAQRQASTSKRPSAKLEPEPEPEDIEMPDASEAPQSTILTRHAPPPPHAEDGNPLLASRLPPLPSDDELCALLAAPPLSYLEARGTWPPTTGGHEQAYPTRVFCAICGYWGRVRCMKCGTRVCALDCLETHQQGCITRYGL</sequence>
<dbReference type="Proteomes" id="UP000286045">
    <property type="component" value="Unassembled WGS sequence"/>
</dbReference>
<dbReference type="Pfam" id="PF04438">
    <property type="entry name" value="zf-HIT"/>
    <property type="match status" value="1"/>
</dbReference>
<keyword evidence="7" id="KW-1185">Reference proteome</keyword>